<sequence length="68" mass="7440">MYFNLRYQKVRYHGVITLTVDGNVLAGSVFERAVRVLPDDGTSQQVAVPSNFSIILQIVDSGGRLCGP</sequence>
<dbReference type="EMBL" id="HACA01024208">
    <property type="protein sequence ID" value="CDW41569.1"/>
    <property type="molecule type" value="Transcribed_RNA"/>
</dbReference>
<dbReference type="AlphaFoldDB" id="A0A0K2UTG9"/>
<proteinExistence type="predicted"/>
<organism evidence="1">
    <name type="scientific">Lepeophtheirus salmonis</name>
    <name type="common">Salmon louse</name>
    <name type="synonym">Caligus salmonis</name>
    <dbReference type="NCBI Taxonomy" id="72036"/>
    <lineage>
        <taxon>Eukaryota</taxon>
        <taxon>Metazoa</taxon>
        <taxon>Ecdysozoa</taxon>
        <taxon>Arthropoda</taxon>
        <taxon>Crustacea</taxon>
        <taxon>Multicrustacea</taxon>
        <taxon>Hexanauplia</taxon>
        <taxon>Copepoda</taxon>
        <taxon>Siphonostomatoida</taxon>
        <taxon>Caligidae</taxon>
        <taxon>Lepeophtheirus</taxon>
    </lineage>
</organism>
<accession>A0A0K2UTG9</accession>
<protein>
    <submittedName>
        <fullName evidence="1">Uncharacterized protein</fullName>
    </submittedName>
</protein>
<evidence type="ECO:0000313" key="1">
    <source>
        <dbReference type="EMBL" id="CDW41569.1"/>
    </source>
</evidence>
<reference evidence="1" key="1">
    <citation type="submission" date="2014-05" db="EMBL/GenBank/DDBJ databases">
        <authorList>
            <person name="Chronopoulou M."/>
        </authorList>
    </citation>
    <scope>NUCLEOTIDE SEQUENCE</scope>
    <source>
        <tissue evidence="1">Whole organism</tissue>
    </source>
</reference>
<name>A0A0K2UTG9_LEPSM</name>